<evidence type="ECO:0000313" key="3">
    <source>
        <dbReference type="Proteomes" id="UP000008827"/>
    </source>
</evidence>
<reference evidence="1 2" key="1">
    <citation type="journal article" date="2010" name="Nature">
        <title>Genome sequence of the palaeopolyploid soybean.</title>
        <authorList>
            <person name="Schmutz J."/>
            <person name="Cannon S.B."/>
            <person name="Schlueter J."/>
            <person name="Ma J."/>
            <person name="Mitros T."/>
            <person name="Nelson W."/>
            <person name="Hyten D.L."/>
            <person name="Song Q."/>
            <person name="Thelen J.J."/>
            <person name="Cheng J."/>
            <person name="Xu D."/>
            <person name="Hellsten U."/>
            <person name="May G.D."/>
            <person name="Yu Y."/>
            <person name="Sakurai T."/>
            <person name="Umezawa T."/>
            <person name="Bhattacharyya M.K."/>
            <person name="Sandhu D."/>
            <person name="Valliyodan B."/>
            <person name="Lindquist E."/>
            <person name="Peto M."/>
            <person name="Grant D."/>
            <person name="Shu S."/>
            <person name="Goodstein D."/>
            <person name="Barry K."/>
            <person name="Futrell-Griggs M."/>
            <person name="Abernathy B."/>
            <person name="Du J."/>
            <person name="Tian Z."/>
            <person name="Zhu L."/>
            <person name="Gill N."/>
            <person name="Joshi T."/>
            <person name="Libault M."/>
            <person name="Sethuraman A."/>
            <person name="Zhang X.-C."/>
            <person name="Shinozaki K."/>
            <person name="Nguyen H.T."/>
            <person name="Wing R.A."/>
            <person name="Cregan P."/>
            <person name="Specht J."/>
            <person name="Grimwood J."/>
            <person name="Rokhsar D."/>
            <person name="Stacey G."/>
            <person name="Shoemaker R.C."/>
            <person name="Jackson S.A."/>
        </authorList>
    </citation>
    <scope>NUCLEOTIDE SEQUENCE</scope>
    <source>
        <strain evidence="2">cv. Williams 82</strain>
        <tissue evidence="1">Callus</tissue>
    </source>
</reference>
<reference evidence="1" key="3">
    <citation type="submission" date="2018-07" db="EMBL/GenBank/DDBJ databases">
        <title>WGS assembly of Glycine max.</title>
        <authorList>
            <person name="Schmutz J."/>
            <person name="Cannon S."/>
            <person name="Schlueter J."/>
            <person name="Ma J."/>
            <person name="Mitros T."/>
            <person name="Nelson W."/>
            <person name="Hyten D."/>
            <person name="Song Q."/>
            <person name="Thelen J."/>
            <person name="Cheng J."/>
            <person name="Xu D."/>
            <person name="Hellsten U."/>
            <person name="May G."/>
            <person name="Yu Y."/>
            <person name="Sakurai T."/>
            <person name="Umezawa T."/>
            <person name="Bhattacharyya M."/>
            <person name="Sandhu D."/>
            <person name="Valliyodan B."/>
            <person name="Lindquist E."/>
            <person name="Peto M."/>
            <person name="Grant D."/>
            <person name="Shu S."/>
            <person name="Goodstein D."/>
            <person name="Barry K."/>
            <person name="Futrell-Griggs M."/>
            <person name="Abernathy B."/>
            <person name="Du J."/>
            <person name="Tian Z."/>
            <person name="Zhu L."/>
            <person name="Gill N."/>
            <person name="Joshi T."/>
            <person name="Libault M."/>
            <person name="Sethuraman A."/>
            <person name="Zhang X."/>
            <person name="Shinozaki K."/>
            <person name="Nguyen H."/>
            <person name="Wing R."/>
            <person name="Cregan P."/>
            <person name="Specht J."/>
            <person name="Grimwood J."/>
            <person name="Rokhsar D."/>
            <person name="Stacey G."/>
            <person name="Shoemaker R."/>
            <person name="Jackson S."/>
        </authorList>
    </citation>
    <scope>NUCLEOTIDE SEQUENCE</scope>
    <source>
        <tissue evidence="1">Callus</tissue>
    </source>
</reference>
<dbReference type="EnsemblPlants" id="KRH69346">
    <property type="protein sequence ID" value="KRH69346"/>
    <property type="gene ID" value="GLYMA_02G020700"/>
</dbReference>
<evidence type="ECO:0000313" key="2">
    <source>
        <dbReference type="EnsemblPlants" id="KRH69346"/>
    </source>
</evidence>
<name>A0A0R0KVV4_SOYBN</name>
<evidence type="ECO:0000313" key="1">
    <source>
        <dbReference type="EMBL" id="KRH69346.1"/>
    </source>
</evidence>
<dbReference type="InParanoid" id="A0A0R0KVV4"/>
<organism evidence="1">
    <name type="scientific">Glycine max</name>
    <name type="common">Soybean</name>
    <name type="synonym">Glycine hispida</name>
    <dbReference type="NCBI Taxonomy" id="3847"/>
    <lineage>
        <taxon>Eukaryota</taxon>
        <taxon>Viridiplantae</taxon>
        <taxon>Streptophyta</taxon>
        <taxon>Embryophyta</taxon>
        <taxon>Tracheophyta</taxon>
        <taxon>Spermatophyta</taxon>
        <taxon>Magnoliopsida</taxon>
        <taxon>eudicotyledons</taxon>
        <taxon>Gunneridae</taxon>
        <taxon>Pentapetalae</taxon>
        <taxon>rosids</taxon>
        <taxon>fabids</taxon>
        <taxon>Fabales</taxon>
        <taxon>Fabaceae</taxon>
        <taxon>Papilionoideae</taxon>
        <taxon>50 kb inversion clade</taxon>
        <taxon>NPAAA clade</taxon>
        <taxon>indigoferoid/millettioid clade</taxon>
        <taxon>Phaseoleae</taxon>
        <taxon>Glycine</taxon>
        <taxon>Glycine subgen. Soja</taxon>
    </lineage>
</organism>
<dbReference type="Gramene" id="KRH69346">
    <property type="protein sequence ID" value="KRH69346"/>
    <property type="gene ID" value="GLYMA_02G020700"/>
</dbReference>
<gene>
    <name evidence="1" type="ORF">GLYMA_02G020700</name>
</gene>
<accession>A0A0R0KVV4</accession>
<dbReference type="AlphaFoldDB" id="A0A0R0KVV4"/>
<proteinExistence type="predicted"/>
<dbReference type="EMBL" id="CM000835">
    <property type="protein sequence ID" value="KRH69346.1"/>
    <property type="molecule type" value="Genomic_DNA"/>
</dbReference>
<dbReference type="Proteomes" id="UP000008827">
    <property type="component" value="Chromosome 2"/>
</dbReference>
<protein>
    <submittedName>
        <fullName evidence="1 2">Uncharacterized protein</fullName>
    </submittedName>
</protein>
<reference evidence="2" key="2">
    <citation type="submission" date="2018-02" db="UniProtKB">
        <authorList>
            <consortium name="EnsemblPlants"/>
        </authorList>
    </citation>
    <scope>IDENTIFICATION</scope>
    <source>
        <strain evidence="2">Williams 82</strain>
    </source>
</reference>
<sequence length="84" mass="9605">MPGTGGVWWFFGGSPSSVQGGFCLSFRNPLCFFMLKRWQPSSLLTIEFGVSNHWSWLWPETNSQLFVHAFSHPMMIVGWTLYTG</sequence>
<keyword evidence="3" id="KW-1185">Reference proteome</keyword>